<dbReference type="EMBL" id="MN740396">
    <property type="protein sequence ID" value="QHU04366.1"/>
    <property type="molecule type" value="Genomic_DNA"/>
</dbReference>
<organism evidence="2">
    <name type="scientific">viral metagenome</name>
    <dbReference type="NCBI Taxonomy" id="1070528"/>
    <lineage>
        <taxon>unclassified sequences</taxon>
        <taxon>metagenomes</taxon>
        <taxon>organismal metagenomes</taxon>
    </lineage>
</organism>
<sequence>MNNIFVHLFHIIFVGGLFLYIGMKQKNMPAYMYNVILTIGIIILFYHGYKGYLKFTSGKNYWVNSFHILVVAPLLIYIGYEKDNTPRHYFEYMLMLAFAAICYHAYYMFV</sequence>
<proteinExistence type="predicted"/>
<feature type="transmembrane region" description="Helical" evidence="1">
    <location>
        <begin position="61"/>
        <end position="80"/>
    </location>
</feature>
<protein>
    <recommendedName>
        <fullName evidence="3">Cytochrome b561 domain-containing protein</fullName>
    </recommendedName>
</protein>
<keyword evidence="1" id="KW-1133">Transmembrane helix</keyword>
<accession>A0A6C0JHV2</accession>
<keyword evidence="1" id="KW-0472">Membrane</keyword>
<evidence type="ECO:0000256" key="1">
    <source>
        <dbReference type="SAM" id="Phobius"/>
    </source>
</evidence>
<name>A0A6C0JHV2_9ZZZZ</name>
<evidence type="ECO:0000313" key="2">
    <source>
        <dbReference type="EMBL" id="QHU04366.1"/>
    </source>
</evidence>
<feature type="transmembrane region" description="Helical" evidence="1">
    <location>
        <begin position="92"/>
        <end position="109"/>
    </location>
</feature>
<keyword evidence="1" id="KW-0812">Transmembrane</keyword>
<evidence type="ECO:0008006" key="3">
    <source>
        <dbReference type="Google" id="ProtNLM"/>
    </source>
</evidence>
<feature type="transmembrane region" description="Helical" evidence="1">
    <location>
        <begin position="6"/>
        <end position="23"/>
    </location>
</feature>
<feature type="transmembrane region" description="Helical" evidence="1">
    <location>
        <begin position="30"/>
        <end position="49"/>
    </location>
</feature>
<dbReference type="AlphaFoldDB" id="A0A6C0JHV2"/>
<reference evidence="2" key="1">
    <citation type="journal article" date="2020" name="Nature">
        <title>Giant virus diversity and host interactions through global metagenomics.</title>
        <authorList>
            <person name="Schulz F."/>
            <person name="Roux S."/>
            <person name="Paez-Espino D."/>
            <person name="Jungbluth S."/>
            <person name="Walsh D.A."/>
            <person name="Denef V.J."/>
            <person name="McMahon K.D."/>
            <person name="Konstantinidis K.T."/>
            <person name="Eloe-Fadrosh E.A."/>
            <person name="Kyrpides N.C."/>
            <person name="Woyke T."/>
        </authorList>
    </citation>
    <scope>NUCLEOTIDE SEQUENCE</scope>
    <source>
        <strain evidence="2">GVMAG-M-3300027708-39</strain>
    </source>
</reference>